<dbReference type="PANTHER" id="PTHR35562">
    <property type="entry name" value="DNA ENDONUCLEASE SMRA-RELATED"/>
    <property type="match status" value="1"/>
</dbReference>
<accession>A0A9X2L6T5</accession>
<dbReference type="RefSeq" id="WP_256617804.1">
    <property type="nucleotide sequence ID" value="NZ_JANIBC010000001.1"/>
</dbReference>
<dbReference type="InterPro" id="IPR002625">
    <property type="entry name" value="Smr_dom"/>
</dbReference>
<protein>
    <submittedName>
        <fullName evidence="3">Smr/MutS family protein</fullName>
    </submittedName>
</protein>
<dbReference type="AlphaFoldDB" id="A0A9X2L6T5"/>
<evidence type="ECO:0000313" key="4">
    <source>
        <dbReference type="Proteomes" id="UP001142610"/>
    </source>
</evidence>
<evidence type="ECO:0000313" key="3">
    <source>
        <dbReference type="EMBL" id="MCQ8183999.1"/>
    </source>
</evidence>
<dbReference type="PANTHER" id="PTHR35562:SF2">
    <property type="entry name" value="DNA ENDONUCLEASE SMRA-RELATED"/>
    <property type="match status" value="1"/>
</dbReference>
<dbReference type="SUPFAM" id="SSF160443">
    <property type="entry name" value="SMR domain-like"/>
    <property type="match status" value="1"/>
</dbReference>
<evidence type="ECO:0000256" key="1">
    <source>
        <dbReference type="SAM" id="MobiDB-lite"/>
    </source>
</evidence>
<dbReference type="PROSITE" id="PS50828">
    <property type="entry name" value="SMR"/>
    <property type="match status" value="1"/>
</dbReference>
<proteinExistence type="predicted"/>
<feature type="compositionally biased region" description="Pro residues" evidence="1">
    <location>
        <begin position="27"/>
        <end position="45"/>
    </location>
</feature>
<reference evidence="3" key="1">
    <citation type="submission" date="2022-07" db="EMBL/GenBank/DDBJ databases">
        <title>Parvularcula maris sp. nov., an algicidal bacterium isolated from seawater.</title>
        <authorList>
            <person name="Li F."/>
        </authorList>
    </citation>
    <scope>NUCLEOTIDE SEQUENCE</scope>
    <source>
        <strain evidence="3">BGMRC 0090</strain>
    </source>
</reference>
<dbReference type="InterPro" id="IPR036063">
    <property type="entry name" value="Smr_dom_sf"/>
</dbReference>
<keyword evidence="4" id="KW-1185">Reference proteome</keyword>
<feature type="region of interest" description="Disordered" evidence="1">
    <location>
        <begin position="21"/>
        <end position="69"/>
    </location>
</feature>
<comment type="caution">
    <text evidence="3">The sequence shown here is derived from an EMBL/GenBank/DDBJ whole genome shotgun (WGS) entry which is preliminary data.</text>
</comment>
<dbReference type="Proteomes" id="UP001142610">
    <property type="component" value="Unassembled WGS sequence"/>
</dbReference>
<sequence>MKRRRELSPEEKRLWNHVARSVSPMAPLKPVPPKVPDTPLPPPAPLDLRSIAPQPAPPPVSPLLGGDPRRERRVARGSLQIDAVLDLHGMRQDEADRATAAFIARAVTLKHRVLLVITGKGSKEGSEGRGVLRKRFLDGMEFGLYGSRIASVKPAHQKHGGRGAFYVFLKAPKVKR</sequence>
<dbReference type="Gene3D" id="3.30.1370.110">
    <property type="match status" value="1"/>
</dbReference>
<feature type="domain" description="Smr" evidence="2">
    <location>
        <begin position="85"/>
        <end position="170"/>
    </location>
</feature>
<evidence type="ECO:0000259" key="2">
    <source>
        <dbReference type="PROSITE" id="PS50828"/>
    </source>
</evidence>
<gene>
    <name evidence="3" type="ORF">NOG11_01230</name>
</gene>
<dbReference type="EMBL" id="JANIBC010000001">
    <property type="protein sequence ID" value="MCQ8183999.1"/>
    <property type="molecule type" value="Genomic_DNA"/>
</dbReference>
<name>A0A9X2L6T5_9PROT</name>
<dbReference type="Pfam" id="PF01713">
    <property type="entry name" value="Smr"/>
    <property type="match status" value="1"/>
</dbReference>
<organism evidence="3 4">
    <name type="scientific">Parvularcula maris</name>
    <dbReference type="NCBI Taxonomy" id="2965077"/>
    <lineage>
        <taxon>Bacteria</taxon>
        <taxon>Pseudomonadati</taxon>
        <taxon>Pseudomonadota</taxon>
        <taxon>Alphaproteobacteria</taxon>
        <taxon>Parvularculales</taxon>
        <taxon>Parvularculaceae</taxon>
        <taxon>Parvularcula</taxon>
    </lineage>
</organism>